<dbReference type="Gene3D" id="3.40.1400.10">
    <property type="entry name" value="Sugar-phosphate isomerase, RpiB/LacA/LacB"/>
    <property type="match status" value="1"/>
</dbReference>
<dbReference type="PIRSF" id="PIRSF005384">
    <property type="entry name" value="RpiB_LacA_B"/>
    <property type="match status" value="1"/>
</dbReference>
<evidence type="ECO:0000313" key="4">
    <source>
        <dbReference type="Proteomes" id="UP000177195"/>
    </source>
</evidence>
<reference evidence="3 4" key="1">
    <citation type="journal article" date="2016" name="Nat. Commun.">
        <title>Thousands of microbial genomes shed light on interconnected biogeochemical processes in an aquifer system.</title>
        <authorList>
            <person name="Anantharaman K."/>
            <person name="Brown C.T."/>
            <person name="Hug L.A."/>
            <person name="Sharon I."/>
            <person name="Castelle C.J."/>
            <person name="Probst A.J."/>
            <person name="Thomas B.C."/>
            <person name="Singh A."/>
            <person name="Wilkins M.J."/>
            <person name="Karaoz U."/>
            <person name="Brodie E.L."/>
            <person name="Williams K.H."/>
            <person name="Hubbard S.S."/>
            <person name="Banfield J.F."/>
        </authorList>
    </citation>
    <scope>NUCLEOTIDE SEQUENCE [LARGE SCALE GENOMIC DNA]</scope>
</reference>
<dbReference type="InterPro" id="IPR003500">
    <property type="entry name" value="RpiB_LacA_LacB"/>
</dbReference>
<feature type="binding site" evidence="2">
    <location>
        <position position="128"/>
    </location>
    <ligand>
        <name>D-ribulose 5-phosphate</name>
        <dbReference type="ChEBI" id="CHEBI:58121"/>
    </ligand>
</feature>
<comment type="caution">
    <text evidence="3">The sequence shown here is derived from an EMBL/GenBank/DDBJ whole genome shotgun (WGS) entry which is preliminary data.</text>
</comment>
<dbReference type="Proteomes" id="UP000177195">
    <property type="component" value="Unassembled WGS sequence"/>
</dbReference>
<comment type="similarity">
    <text evidence="1">Belongs to the LacAB/RpiB family.</text>
</comment>
<organism evidence="3 4">
    <name type="scientific">Candidatus Nomurabacteria bacterium RIFCSPLOWO2_02_FULL_42_17</name>
    <dbReference type="NCBI Taxonomy" id="1801789"/>
    <lineage>
        <taxon>Bacteria</taxon>
        <taxon>Candidatus Nomuraibacteriota</taxon>
    </lineage>
</organism>
<evidence type="ECO:0000256" key="2">
    <source>
        <dbReference type="PIRSR" id="PIRSR005384-2"/>
    </source>
</evidence>
<dbReference type="PANTHER" id="PTHR30345">
    <property type="entry name" value="RIBOSE-5-PHOSPHATE ISOMERASE B"/>
    <property type="match status" value="1"/>
</dbReference>
<dbReference type="GO" id="GO:0019316">
    <property type="term" value="P:D-allose catabolic process"/>
    <property type="evidence" value="ECO:0007669"/>
    <property type="project" value="TreeGrafter"/>
</dbReference>
<dbReference type="GO" id="GO:0004751">
    <property type="term" value="F:ribose-5-phosphate isomerase activity"/>
    <property type="evidence" value="ECO:0007669"/>
    <property type="project" value="TreeGrafter"/>
</dbReference>
<evidence type="ECO:0000256" key="1">
    <source>
        <dbReference type="ARBA" id="ARBA00008754"/>
    </source>
</evidence>
<evidence type="ECO:0008006" key="5">
    <source>
        <dbReference type="Google" id="ProtNLM"/>
    </source>
</evidence>
<dbReference type="SUPFAM" id="SSF89623">
    <property type="entry name" value="Ribose/Galactose isomerase RpiB/AlsB"/>
    <property type="match status" value="1"/>
</dbReference>
<sequence length="162" mass="17957">MKIFIGTDHTGFELKRKLIPFLGAFGHEVIDKGVFEFNKDDDYPDFVKLVAKAVANDLGAWGIVIGGSGQGEAMCVNRVLGARAVVFYGPHLATQPVDVTGRQSNDSFEIVRLAREHNDANILSLAVRFITEEEAKQAVKIFLETPFSGDARHIRRIKKIDD</sequence>
<feature type="binding site" evidence="2">
    <location>
        <begin position="8"/>
        <end position="9"/>
    </location>
    <ligand>
        <name>D-ribulose 5-phosphate</name>
        <dbReference type="ChEBI" id="CHEBI:58121"/>
    </ligand>
</feature>
<dbReference type="InterPro" id="IPR036569">
    <property type="entry name" value="RpiB_LacA_LacB_sf"/>
</dbReference>
<name>A0A1F6XU66_9BACT</name>
<feature type="binding site" evidence="2">
    <location>
        <begin position="67"/>
        <end position="71"/>
    </location>
    <ligand>
        <name>D-ribulose 5-phosphate</name>
        <dbReference type="ChEBI" id="CHEBI:58121"/>
    </ligand>
</feature>
<dbReference type="AlphaFoldDB" id="A0A1F6XU66"/>
<proteinExistence type="inferred from homology"/>
<feature type="binding site" evidence="2">
    <location>
        <position position="118"/>
    </location>
    <ligand>
        <name>D-ribulose 5-phosphate</name>
        <dbReference type="ChEBI" id="CHEBI:58121"/>
    </ligand>
</feature>
<protein>
    <recommendedName>
        <fullName evidence="5">Ribose-5-phosphate isomerase</fullName>
    </recommendedName>
</protein>
<dbReference type="PANTHER" id="PTHR30345:SF0">
    <property type="entry name" value="DNA DAMAGE-REPAIR_TOLERATION PROTEIN DRT102"/>
    <property type="match status" value="1"/>
</dbReference>
<accession>A0A1F6XU66</accession>
<feature type="binding site" evidence="2">
    <location>
        <position position="156"/>
    </location>
    <ligand>
        <name>D-ribulose 5-phosphate</name>
        <dbReference type="ChEBI" id="CHEBI:58121"/>
    </ligand>
</feature>
<dbReference type="EMBL" id="MFVN01000003">
    <property type="protein sequence ID" value="OGI97680.1"/>
    <property type="molecule type" value="Genomic_DNA"/>
</dbReference>
<gene>
    <name evidence="3" type="ORF">A3I25_00255</name>
</gene>
<evidence type="ECO:0000313" key="3">
    <source>
        <dbReference type="EMBL" id="OGI97680.1"/>
    </source>
</evidence>
<dbReference type="Pfam" id="PF02502">
    <property type="entry name" value="LacAB_rpiB"/>
    <property type="match status" value="2"/>
</dbReference>
<dbReference type="GO" id="GO:0009052">
    <property type="term" value="P:pentose-phosphate shunt, non-oxidative branch"/>
    <property type="evidence" value="ECO:0007669"/>
    <property type="project" value="TreeGrafter"/>
</dbReference>
<feature type="binding site" evidence="2">
    <location>
        <position position="152"/>
    </location>
    <ligand>
        <name>D-ribulose 5-phosphate</name>
        <dbReference type="ChEBI" id="CHEBI:58121"/>
    </ligand>
</feature>